<evidence type="ECO:0008006" key="7">
    <source>
        <dbReference type="Google" id="ProtNLM"/>
    </source>
</evidence>
<sequence length="401" mass="46390">MGFIRKGRRKLTIFNAAIILINVNIGTGIMKIPFLYATGVIATSLLNLAVSLITFYSFYLLTLTTTQYKSSSLGIIWSQAKLPCSWIPCFIFFYISFDFYLYYFSYIYSLLDNFFTIYIPSLPETLHDYYIIVFIIFAICVIPSVFSKGINTVKICSYIFLLFLLFYTIHQIYWFVKVTKDMGFDPNNEIQLWFKGKSCLNTISSHFLMYMTSHYFFQTTASLRDFNRNDLIKLSAIFIGVCWAFYQLNGIFGYFTFFGSLDKSLPIFSHYEQGNYYVMCDFIAAILCMIMSLPAVINSARDYLINIFFENIEFTYHIYIILGLILGLMGLYIGSLSNEIIDWINFFADICIALAIFFIPVILFFGIQKLFSPLHFIGMIVMILLGLAEIVLSIYNFASSK</sequence>
<dbReference type="VEuPathDB" id="TrichDB:TRFO_02252"/>
<keyword evidence="6" id="KW-1185">Reference proteome</keyword>
<name>A0A1J4JAJ9_9EUKA</name>
<organism evidence="5 6">
    <name type="scientific">Tritrichomonas foetus</name>
    <dbReference type="NCBI Taxonomy" id="1144522"/>
    <lineage>
        <taxon>Eukaryota</taxon>
        <taxon>Metamonada</taxon>
        <taxon>Parabasalia</taxon>
        <taxon>Tritrichomonadida</taxon>
        <taxon>Tritrichomonadidae</taxon>
        <taxon>Tritrichomonas</taxon>
    </lineage>
</organism>
<dbReference type="RefSeq" id="XP_068348400.1">
    <property type="nucleotide sequence ID" value="XM_068490573.1"/>
</dbReference>
<dbReference type="GeneID" id="94825277"/>
<dbReference type="AlphaFoldDB" id="A0A1J4JAJ9"/>
<feature type="transmembrane region" description="Helical" evidence="4">
    <location>
        <begin position="158"/>
        <end position="176"/>
    </location>
</feature>
<feature type="transmembrane region" description="Helical" evidence="4">
    <location>
        <begin position="36"/>
        <end position="61"/>
    </location>
</feature>
<protein>
    <recommendedName>
        <fullName evidence="7">Transmembrane amino acid transporter protein</fullName>
    </recommendedName>
</protein>
<feature type="transmembrane region" description="Helical" evidence="4">
    <location>
        <begin position="231"/>
        <end position="255"/>
    </location>
</feature>
<dbReference type="PANTHER" id="PTHR22950">
    <property type="entry name" value="AMINO ACID TRANSPORTER"/>
    <property type="match status" value="1"/>
</dbReference>
<evidence type="ECO:0000313" key="6">
    <source>
        <dbReference type="Proteomes" id="UP000179807"/>
    </source>
</evidence>
<feature type="transmembrane region" description="Helical" evidence="4">
    <location>
        <begin position="373"/>
        <end position="398"/>
    </location>
</feature>
<feature type="transmembrane region" description="Helical" evidence="4">
    <location>
        <begin position="129"/>
        <end position="146"/>
    </location>
</feature>
<keyword evidence="3" id="KW-0029">Amino-acid transport</keyword>
<evidence type="ECO:0000256" key="3">
    <source>
        <dbReference type="ARBA" id="ARBA00022970"/>
    </source>
</evidence>
<feature type="transmembrane region" description="Helical" evidence="4">
    <location>
        <begin position="12"/>
        <end position="30"/>
    </location>
</feature>
<evidence type="ECO:0000256" key="4">
    <source>
        <dbReference type="SAM" id="Phobius"/>
    </source>
</evidence>
<dbReference type="GO" id="GO:0016020">
    <property type="term" value="C:membrane"/>
    <property type="evidence" value="ECO:0007669"/>
    <property type="project" value="TreeGrafter"/>
</dbReference>
<proteinExistence type="inferred from homology"/>
<dbReference type="PANTHER" id="PTHR22950:SF458">
    <property type="entry name" value="SODIUM-COUPLED NEUTRAL AMINO ACID TRANSPORTER 11-RELATED"/>
    <property type="match status" value="1"/>
</dbReference>
<dbReference type="OrthoDB" id="655540at2759"/>
<accession>A0A1J4JAJ9</accession>
<keyword evidence="4" id="KW-0472">Membrane</keyword>
<comment type="caution">
    <text evidence="5">The sequence shown here is derived from an EMBL/GenBank/DDBJ whole genome shotgun (WGS) entry which is preliminary data.</text>
</comment>
<keyword evidence="4" id="KW-1133">Transmembrane helix</keyword>
<evidence type="ECO:0000256" key="2">
    <source>
        <dbReference type="ARBA" id="ARBA00022448"/>
    </source>
</evidence>
<dbReference type="Proteomes" id="UP000179807">
    <property type="component" value="Unassembled WGS sequence"/>
</dbReference>
<feature type="transmembrane region" description="Helical" evidence="4">
    <location>
        <begin position="316"/>
        <end position="334"/>
    </location>
</feature>
<dbReference type="EMBL" id="MLAK01001259">
    <property type="protein sequence ID" value="OHS95263.1"/>
    <property type="molecule type" value="Genomic_DNA"/>
</dbReference>
<keyword evidence="2" id="KW-0813">Transport</keyword>
<evidence type="ECO:0000256" key="1">
    <source>
        <dbReference type="ARBA" id="ARBA00008066"/>
    </source>
</evidence>
<keyword evidence="4" id="KW-0812">Transmembrane</keyword>
<reference evidence="5" key="1">
    <citation type="submission" date="2016-10" db="EMBL/GenBank/DDBJ databases">
        <authorList>
            <person name="Benchimol M."/>
            <person name="Almeida L.G."/>
            <person name="Vasconcelos A.T."/>
            <person name="Perreira-Neves A."/>
            <person name="Rosa I.A."/>
            <person name="Tasca T."/>
            <person name="Bogo M.R."/>
            <person name="de Souza W."/>
        </authorList>
    </citation>
    <scope>NUCLEOTIDE SEQUENCE [LARGE SCALE GENOMIC DNA]</scope>
    <source>
        <strain evidence="5">K</strain>
    </source>
</reference>
<feature type="transmembrane region" description="Helical" evidence="4">
    <location>
        <begin position="276"/>
        <end position="296"/>
    </location>
</feature>
<feature type="transmembrane region" description="Helical" evidence="4">
    <location>
        <begin position="82"/>
        <end position="109"/>
    </location>
</feature>
<evidence type="ECO:0000313" key="5">
    <source>
        <dbReference type="EMBL" id="OHS95263.1"/>
    </source>
</evidence>
<feature type="transmembrane region" description="Helical" evidence="4">
    <location>
        <begin position="346"/>
        <end position="367"/>
    </location>
</feature>
<comment type="similarity">
    <text evidence="1">Belongs to the amino acid/polyamine transporter 2 family.</text>
</comment>
<dbReference type="GO" id="GO:0015179">
    <property type="term" value="F:L-amino acid transmembrane transporter activity"/>
    <property type="evidence" value="ECO:0007669"/>
    <property type="project" value="TreeGrafter"/>
</dbReference>
<gene>
    <name evidence="5" type="ORF">TRFO_02252</name>
</gene>